<keyword evidence="3 8" id="KW-0547">Nucleotide-binding</keyword>
<dbReference type="AlphaFoldDB" id="A0A081FT79"/>
<dbReference type="InterPro" id="IPR014729">
    <property type="entry name" value="Rossmann-like_a/b/a_fold"/>
</dbReference>
<feature type="binding site" evidence="8">
    <location>
        <begin position="190"/>
        <end position="192"/>
    </location>
    <ligand>
        <name>ATP</name>
        <dbReference type="ChEBI" id="CHEBI:30616"/>
    </ligand>
</feature>
<dbReference type="PRINTS" id="PR01039">
    <property type="entry name" value="TRNASYNTHTRP"/>
</dbReference>
<feature type="binding site" evidence="8">
    <location>
        <begin position="11"/>
        <end position="13"/>
    </location>
    <ligand>
        <name>ATP</name>
        <dbReference type="ChEBI" id="CHEBI:30616"/>
    </ligand>
</feature>
<protein>
    <recommendedName>
        <fullName evidence="8">Tryptophan--tRNA ligase</fullName>
        <ecNumber evidence="8">6.1.1.2</ecNumber>
    </recommendedName>
    <alternativeName>
        <fullName evidence="8">Tryptophanyl-tRNA synthetase</fullName>
        <shortName evidence="8">TrpRS</shortName>
    </alternativeName>
</protein>
<evidence type="ECO:0000256" key="4">
    <source>
        <dbReference type="ARBA" id="ARBA00022840"/>
    </source>
</evidence>
<feature type="binding site" evidence="8">
    <location>
        <begin position="19"/>
        <end position="20"/>
    </location>
    <ligand>
        <name>ATP</name>
        <dbReference type="ChEBI" id="CHEBI:30616"/>
    </ligand>
</feature>
<dbReference type="FunFam" id="1.10.240.10:FF:000005">
    <property type="entry name" value="Tryptophan--tRNA ligase"/>
    <property type="match status" value="1"/>
</dbReference>
<keyword evidence="6 8" id="KW-0030">Aminoacyl-tRNA synthetase</keyword>
<feature type="coiled-coil region" evidence="10">
    <location>
        <begin position="419"/>
        <end position="454"/>
    </location>
</feature>
<keyword evidence="10" id="KW-0175">Coiled coil</keyword>
<dbReference type="HAMAP" id="MF_00140_B">
    <property type="entry name" value="Trp_tRNA_synth_B"/>
    <property type="match status" value="1"/>
</dbReference>
<keyword evidence="4 8" id="KW-0067">ATP-binding</keyword>
<dbReference type="GO" id="GO:0004830">
    <property type="term" value="F:tryptophan-tRNA ligase activity"/>
    <property type="evidence" value="ECO:0007669"/>
    <property type="project" value="UniProtKB-UniRule"/>
</dbReference>
<feature type="binding site" evidence="8">
    <location>
        <position position="229"/>
    </location>
    <ligand>
        <name>ATP</name>
        <dbReference type="ChEBI" id="CHEBI:30616"/>
    </ligand>
</feature>
<dbReference type="PANTHER" id="PTHR43766">
    <property type="entry name" value="TRYPTOPHAN--TRNA LIGASE, MITOCHONDRIAL"/>
    <property type="match status" value="1"/>
</dbReference>
<evidence type="ECO:0000256" key="2">
    <source>
        <dbReference type="ARBA" id="ARBA00022598"/>
    </source>
</evidence>
<dbReference type="OrthoDB" id="9801042at2"/>
<dbReference type="CDD" id="cd00806">
    <property type="entry name" value="TrpRS_core"/>
    <property type="match status" value="1"/>
</dbReference>
<accession>A0A081FT79</accession>
<keyword evidence="8" id="KW-0963">Cytoplasm</keyword>
<proteinExistence type="inferred from homology"/>
<evidence type="ECO:0000256" key="9">
    <source>
        <dbReference type="RuleBase" id="RU363036"/>
    </source>
</evidence>
<dbReference type="InterPro" id="IPR024109">
    <property type="entry name" value="Trp-tRNA-ligase_bac-type"/>
</dbReference>
<dbReference type="Pfam" id="PF00579">
    <property type="entry name" value="tRNA-synt_1b"/>
    <property type="match status" value="2"/>
</dbReference>
<dbReference type="Proteomes" id="UP000028252">
    <property type="component" value="Unassembled WGS sequence"/>
</dbReference>
<evidence type="ECO:0000256" key="5">
    <source>
        <dbReference type="ARBA" id="ARBA00022917"/>
    </source>
</evidence>
<dbReference type="STRING" id="1232683.ADIMK_4191"/>
<keyword evidence="12" id="KW-1185">Reference proteome</keyword>
<comment type="subunit">
    <text evidence="8">Homodimer.</text>
</comment>
<feature type="short sequence motif" description="'KMSKS' region" evidence="8">
    <location>
        <begin position="236"/>
        <end position="240"/>
    </location>
</feature>
<comment type="caution">
    <text evidence="11">The sequence shown here is derived from an EMBL/GenBank/DDBJ whole genome shotgun (WGS) entry which is preliminary data.</text>
</comment>
<dbReference type="Gene3D" id="3.40.50.620">
    <property type="entry name" value="HUPs"/>
    <property type="match status" value="1"/>
</dbReference>
<dbReference type="eggNOG" id="COG0180">
    <property type="taxonomic scope" value="Bacteria"/>
</dbReference>
<evidence type="ECO:0000256" key="3">
    <source>
        <dbReference type="ARBA" id="ARBA00022741"/>
    </source>
</evidence>
<dbReference type="GO" id="GO:0005829">
    <property type="term" value="C:cytosol"/>
    <property type="evidence" value="ECO:0007669"/>
    <property type="project" value="TreeGrafter"/>
</dbReference>
<comment type="function">
    <text evidence="8">Catalyzes the attachment of tryptophan to tRNA(Trp).</text>
</comment>
<dbReference type="EMBL" id="JMQN01000063">
    <property type="protein sequence ID" value="KEA61734.1"/>
    <property type="molecule type" value="Genomic_DNA"/>
</dbReference>
<reference evidence="11 12" key="1">
    <citation type="submission" date="2014-04" db="EMBL/GenBank/DDBJ databases">
        <title>Marinobacterium kochiensis sp. nov., isolated from sediment sample collected from Kochi backwaters in Kerala, India.</title>
        <authorList>
            <person name="Singh A."/>
            <person name="Pinnaka A.K."/>
        </authorList>
    </citation>
    <scope>NUCLEOTIDE SEQUENCE [LARGE SCALE GENOMIC DNA]</scope>
    <source>
        <strain evidence="11 12">AK27</strain>
    </source>
</reference>
<sequence length="459" mass="51356">MSKKTVLTGITTTGTPHIGNYLGAIKPAIEASENPAFNSFFFLADYHALIKCHEPERVARSTREIAATWLALGLDTDKATFYRQTDIPEITELTWLLTCQTSKGLMNRAHAYKAAVDANKEKNKAVESSQKCGAQTSKGTPCKLLASRCPYHSNASKVDDDDGITMGLFNYPILMAADILMFNADIIPVGKDQIQHIEMARDIAGRFNHVYAPLFTLPEAQVDEETQLIPGLDGRKMSKSYDNTIPLFCSSDELRSLINKIKTDLREPGEPKDADNSTLFQLYGHFATADEKVQMRRKYEEGIAWGDAKRELFEFLDAKLSEPRQRYNELLNDLGYVEQVLHKGAEKARAYASPFLEKIRIASGIRPLTYVPAQSADAGPAKKEKSADELARVEEGRRRAILKQVQHLIDRVTGADDKSVEAERVLDEKSAEVDQLKKKAKQKAQNELDILREELASYL</sequence>
<evidence type="ECO:0000256" key="8">
    <source>
        <dbReference type="HAMAP-Rule" id="MF_00140"/>
    </source>
</evidence>
<comment type="similarity">
    <text evidence="1 8 9">Belongs to the class-I aminoacyl-tRNA synthetase family.</text>
</comment>
<organism evidence="11 12">
    <name type="scientific">Marinobacterium lacunae</name>
    <dbReference type="NCBI Taxonomy" id="1232683"/>
    <lineage>
        <taxon>Bacteria</taxon>
        <taxon>Pseudomonadati</taxon>
        <taxon>Pseudomonadota</taxon>
        <taxon>Gammaproteobacteria</taxon>
        <taxon>Oceanospirillales</taxon>
        <taxon>Oceanospirillaceae</taxon>
        <taxon>Marinobacterium</taxon>
    </lineage>
</organism>
<gene>
    <name evidence="8" type="primary">trpS</name>
    <name evidence="11" type="ORF">ADIMK_4191</name>
</gene>
<dbReference type="GO" id="GO:0005524">
    <property type="term" value="F:ATP binding"/>
    <property type="evidence" value="ECO:0007669"/>
    <property type="project" value="UniProtKB-UniRule"/>
</dbReference>
<dbReference type="InterPro" id="IPR002305">
    <property type="entry name" value="aa-tRNA-synth_Ic"/>
</dbReference>
<dbReference type="NCBIfam" id="TIGR00233">
    <property type="entry name" value="trpS"/>
    <property type="match status" value="1"/>
</dbReference>
<evidence type="ECO:0000256" key="6">
    <source>
        <dbReference type="ARBA" id="ARBA00023146"/>
    </source>
</evidence>
<dbReference type="PATRIC" id="fig|1232683.4.peg.4123"/>
<dbReference type="GO" id="GO:0006436">
    <property type="term" value="P:tryptophanyl-tRNA aminoacylation"/>
    <property type="evidence" value="ECO:0007669"/>
    <property type="project" value="UniProtKB-UniRule"/>
</dbReference>
<evidence type="ECO:0000313" key="12">
    <source>
        <dbReference type="Proteomes" id="UP000028252"/>
    </source>
</evidence>
<keyword evidence="5 8" id="KW-0648">Protein biosynthesis</keyword>
<feature type="binding site" evidence="8">
    <location>
        <begin position="236"/>
        <end position="240"/>
    </location>
    <ligand>
        <name>ATP</name>
        <dbReference type="ChEBI" id="CHEBI:30616"/>
    </ligand>
</feature>
<dbReference type="EC" id="6.1.1.2" evidence="8"/>
<evidence type="ECO:0000256" key="7">
    <source>
        <dbReference type="ARBA" id="ARBA00049929"/>
    </source>
</evidence>
<dbReference type="InterPro" id="IPR050203">
    <property type="entry name" value="Trp-tRNA_synthetase"/>
</dbReference>
<dbReference type="Gene3D" id="1.10.240.10">
    <property type="entry name" value="Tyrosyl-Transfer RNA Synthetase"/>
    <property type="match status" value="1"/>
</dbReference>
<dbReference type="PANTHER" id="PTHR43766:SF1">
    <property type="entry name" value="TRYPTOPHAN--TRNA LIGASE, MITOCHONDRIAL"/>
    <property type="match status" value="1"/>
</dbReference>
<feature type="short sequence motif" description="'HIGH' region" evidence="8">
    <location>
        <begin position="12"/>
        <end position="20"/>
    </location>
</feature>
<keyword evidence="2 8" id="KW-0436">Ligase</keyword>
<evidence type="ECO:0000256" key="1">
    <source>
        <dbReference type="ARBA" id="ARBA00005594"/>
    </source>
</evidence>
<dbReference type="RefSeq" id="WP_036192461.1">
    <property type="nucleotide sequence ID" value="NZ_JMQN01000063.1"/>
</dbReference>
<comment type="subcellular location">
    <subcellularLocation>
        <location evidence="8">Cytoplasm</location>
    </subcellularLocation>
</comment>
<dbReference type="SUPFAM" id="SSF52374">
    <property type="entry name" value="Nucleotidylyl transferase"/>
    <property type="match status" value="1"/>
</dbReference>
<name>A0A081FT79_9GAMM</name>
<evidence type="ECO:0000256" key="10">
    <source>
        <dbReference type="SAM" id="Coils"/>
    </source>
</evidence>
<feature type="binding site" evidence="8">
    <location>
        <position position="178"/>
    </location>
    <ligand>
        <name>L-tryptophan</name>
        <dbReference type="ChEBI" id="CHEBI:57912"/>
    </ligand>
</feature>
<evidence type="ECO:0000313" key="11">
    <source>
        <dbReference type="EMBL" id="KEA61734.1"/>
    </source>
</evidence>
<dbReference type="InterPro" id="IPR002306">
    <property type="entry name" value="Trp-tRNA-ligase"/>
</dbReference>
<comment type="catalytic activity">
    <reaction evidence="7 8">
        <text>tRNA(Trp) + L-tryptophan + ATP = L-tryptophyl-tRNA(Trp) + AMP + diphosphate + H(+)</text>
        <dbReference type="Rhea" id="RHEA:24080"/>
        <dbReference type="Rhea" id="RHEA-COMP:9671"/>
        <dbReference type="Rhea" id="RHEA-COMP:9705"/>
        <dbReference type="ChEBI" id="CHEBI:15378"/>
        <dbReference type="ChEBI" id="CHEBI:30616"/>
        <dbReference type="ChEBI" id="CHEBI:33019"/>
        <dbReference type="ChEBI" id="CHEBI:57912"/>
        <dbReference type="ChEBI" id="CHEBI:78442"/>
        <dbReference type="ChEBI" id="CHEBI:78535"/>
        <dbReference type="ChEBI" id="CHEBI:456215"/>
        <dbReference type="EC" id="6.1.1.2"/>
    </reaction>
</comment>